<sequence>MNKILEMFKSREGIRKAITVIWFVLDVLDGKQDGKFDIFSKKEDEKK</sequence>
<evidence type="ECO:0000313" key="1">
    <source>
        <dbReference type="EMBL" id="MPL56023.1"/>
    </source>
</evidence>
<reference evidence="1" key="1">
    <citation type="submission" date="2019-08" db="EMBL/GenBank/DDBJ databases">
        <authorList>
            <person name="Kucharzyk K."/>
            <person name="Murdoch R.W."/>
            <person name="Higgins S."/>
            <person name="Loffler F."/>
        </authorList>
    </citation>
    <scope>NUCLEOTIDE SEQUENCE</scope>
</reference>
<dbReference type="EMBL" id="VSSQ01000002">
    <property type="protein sequence ID" value="MPL56023.1"/>
    <property type="molecule type" value="Genomic_DNA"/>
</dbReference>
<protein>
    <submittedName>
        <fullName evidence="1">Uncharacterized protein</fullName>
    </submittedName>
</protein>
<comment type="caution">
    <text evidence="1">The sequence shown here is derived from an EMBL/GenBank/DDBJ whole genome shotgun (WGS) entry which is preliminary data.</text>
</comment>
<accession>A0A644SN12</accession>
<organism evidence="1">
    <name type="scientific">bioreactor metagenome</name>
    <dbReference type="NCBI Taxonomy" id="1076179"/>
    <lineage>
        <taxon>unclassified sequences</taxon>
        <taxon>metagenomes</taxon>
        <taxon>ecological metagenomes</taxon>
    </lineage>
</organism>
<dbReference type="AlphaFoldDB" id="A0A644SN12"/>
<name>A0A644SN12_9ZZZZ</name>
<gene>
    <name evidence="1" type="ORF">SDC9_01505</name>
</gene>
<proteinExistence type="predicted"/>